<organism evidence="2 3">
    <name type="scientific">Candidatus Liptonbacteria bacterium RIFCSPLOWO2_01_FULL_53_13</name>
    <dbReference type="NCBI Taxonomy" id="1798651"/>
    <lineage>
        <taxon>Bacteria</taxon>
        <taxon>Candidatus Liptoniibacteriota</taxon>
    </lineage>
</organism>
<accession>A0A1G2CKT7</accession>
<dbReference type="AlphaFoldDB" id="A0A1G2CKT7"/>
<dbReference type="InterPro" id="IPR024445">
    <property type="entry name" value="Tnp_ISXO2-like"/>
</dbReference>
<reference evidence="2 3" key="1">
    <citation type="journal article" date="2016" name="Nat. Commun.">
        <title>Thousands of microbial genomes shed light on interconnected biogeochemical processes in an aquifer system.</title>
        <authorList>
            <person name="Anantharaman K."/>
            <person name="Brown C.T."/>
            <person name="Hug L.A."/>
            <person name="Sharon I."/>
            <person name="Castelle C.J."/>
            <person name="Probst A.J."/>
            <person name="Thomas B.C."/>
            <person name="Singh A."/>
            <person name="Wilkins M.J."/>
            <person name="Karaoz U."/>
            <person name="Brodie E.L."/>
            <person name="Williams K.H."/>
            <person name="Hubbard S.S."/>
            <person name="Banfield J.F."/>
        </authorList>
    </citation>
    <scope>NUCLEOTIDE SEQUENCE [LARGE SCALE GENOMIC DNA]</scope>
</reference>
<dbReference type="EMBL" id="MHLB01000029">
    <property type="protein sequence ID" value="OGZ01867.1"/>
    <property type="molecule type" value="Genomic_DNA"/>
</dbReference>
<dbReference type="InterPro" id="IPR024442">
    <property type="entry name" value="Transposase_Zn_ribbon"/>
</dbReference>
<dbReference type="Proteomes" id="UP000178348">
    <property type="component" value="Unassembled WGS sequence"/>
</dbReference>
<evidence type="ECO:0000259" key="1">
    <source>
        <dbReference type="SMART" id="SM01126"/>
    </source>
</evidence>
<evidence type="ECO:0000313" key="2">
    <source>
        <dbReference type="EMBL" id="OGZ01867.1"/>
    </source>
</evidence>
<dbReference type="Pfam" id="PF12760">
    <property type="entry name" value="Zn_ribbon_IS1595"/>
    <property type="match status" value="1"/>
</dbReference>
<name>A0A1G2CKT7_9BACT</name>
<evidence type="ECO:0000313" key="3">
    <source>
        <dbReference type="Proteomes" id="UP000178348"/>
    </source>
</evidence>
<proteinExistence type="predicted"/>
<dbReference type="Pfam" id="PF12762">
    <property type="entry name" value="DDE_Tnp_IS1595"/>
    <property type="match status" value="1"/>
</dbReference>
<feature type="domain" description="ISXO2-like transposase" evidence="1">
    <location>
        <begin position="117"/>
        <end position="244"/>
    </location>
</feature>
<dbReference type="SMART" id="SM01126">
    <property type="entry name" value="DDE_Tnp_IS1595"/>
    <property type="match status" value="1"/>
</dbReference>
<protein>
    <recommendedName>
        <fullName evidence="1">ISXO2-like transposase domain-containing protein</fullName>
    </recommendedName>
</protein>
<comment type="caution">
    <text evidence="2">The sequence shown here is derived from an EMBL/GenBank/DDBJ whole genome shotgun (WGS) entry which is preliminary data.</text>
</comment>
<sequence length="265" mass="32127">MESMYNFNQIPSEAKIMKYLRRILFGKNMYCPVCRSRRVVRYETRYRCIACRAKFSLLSHTWLSDMKLPYQKFWMLLWCWTIQEPVLQAISWTKLSDDTVRHWYAAFRAHLPEEHHILERIVQMDEAFFKNMTLLMAKQKGTRKLAWDVVPGTAPQRQHAAYFLFRKVKPGSKLWTDGGGIYKGINRWWPVDHQRDIHKKFEFAHTSEIEGMFGVYRTFVRRMYHHHRSINLKEYVREFCFRFSSPELFENPLFYLQKTLTRCTN</sequence>
<gene>
    <name evidence="2" type="ORF">A2946_02950</name>
</gene>